<reference evidence="1" key="1">
    <citation type="submission" date="2021-08" db="EMBL/GenBank/DDBJ databases">
        <title>Hoeflea bacterium WL0058 sp. nov., isolated from the sediment.</title>
        <authorList>
            <person name="Wang L."/>
            <person name="Zhang D."/>
        </authorList>
    </citation>
    <scope>NUCLEOTIDE SEQUENCE</scope>
    <source>
        <strain evidence="1">WL0058</strain>
    </source>
</reference>
<gene>
    <name evidence="1" type="ORF">K1W69_19835</name>
</gene>
<dbReference type="RefSeq" id="WP_220230187.1">
    <property type="nucleotide sequence ID" value="NZ_JAICBX010000004.1"/>
</dbReference>
<evidence type="ECO:0000313" key="1">
    <source>
        <dbReference type="EMBL" id="MBW8639456.1"/>
    </source>
</evidence>
<organism evidence="1 2">
    <name type="scientific">Flavimaribacter sediminis</name>
    <dbReference type="NCBI Taxonomy" id="2865987"/>
    <lineage>
        <taxon>Bacteria</taxon>
        <taxon>Pseudomonadati</taxon>
        <taxon>Pseudomonadota</taxon>
        <taxon>Alphaproteobacteria</taxon>
        <taxon>Hyphomicrobiales</taxon>
        <taxon>Rhizobiaceae</taxon>
        <taxon>Flavimaribacter</taxon>
    </lineage>
</organism>
<accession>A0AAE3D351</accession>
<dbReference type="Proteomes" id="UP001196509">
    <property type="component" value="Unassembled WGS sequence"/>
</dbReference>
<protein>
    <submittedName>
        <fullName evidence="1">Uncharacterized protein</fullName>
    </submittedName>
</protein>
<sequence length="163" mass="18620">MKISLIVKLARAPNYMQIYKMRLFFIAILLLFSLPSFAQEMRPLADAFRTSAKPYPFVRCGGLYQAFLEWTGKERMGAEVFNLYEASMKEFLAAAVMQSIQDGMTDNLQVAIESNLRDARNIADLYLSRFERNYAAVGQAFGEDHLVSSDMIFCMDLSQKPTR</sequence>
<dbReference type="AlphaFoldDB" id="A0AAE3D351"/>
<keyword evidence="2" id="KW-1185">Reference proteome</keyword>
<proteinExistence type="predicted"/>
<dbReference type="EMBL" id="JAICBX010000004">
    <property type="protein sequence ID" value="MBW8639456.1"/>
    <property type="molecule type" value="Genomic_DNA"/>
</dbReference>
<name>A0AAE3D351_9HYPH</name>
<evidence type="ECO:0000313" key="2">
    <source>
        <dbReference type="Proteomes" id="UP001196509"/>
    </source>
</evidence>
<comment type="caution">
    <text evidence="1">The sequence shown here is derived from an EMBL/GenBank/DDBJ whole genome shotgun (WGS) entry which is preliminary data.</text>
</comment>